<feature type="region of interest" description="Disordered" evidence="22">
    <location>
        <begin position="142"/>
        <end position="181"/>
    </location>
</feature>
<evidence type="ECO:0000256" key="20">
    <source>
        <dbReference type="ARBA" id="ARBA00066359"/>
    </source>
</evidence>
<proteinExistence type="inferred from homology"/>
<reference evidence="25" key="1">
    <citation type="submission" date="2015-02" db="EMBL/GenBank/DDBJ databases">
        <title>Genome sequencing for Strongylocentrotus purpuratus.</title>
        <authorList>
            <person name="Murali S."/>
            <person name="Liu Y."/>
            <person name="Vee V."/>
            <person name="English A."/>
            <person name="Wang M."/>
            <person name="Skinner E."/>
            <person name="Han Y."/>
            <person name="Muzny D.M."/>
            <person name="Worley K.C."/>
            <person name="Gibbs R.A."/>
        </authorList>
    </citation>
    <scope>NUCLEOTIDE SEQUENCE</scope>
</reference>
<evidence type="ECO:0000313" key="25">
    <source>
        <dbReference type="Proteomes" id="UP000007110"/>
    </source>
</evidence>
<dbReference type="OrthoDB" id="330671at2759"/>
<dbReference type="EC" id="2.7.7.3" evidence="4"/>
<dbReference type="EnsemblMetazoa" id="XM_030990857">
    <property type="protein sequence ID" value="XP_030846717"/>
    <property type="gene ID" value="LOC579804"/>
</dbReference>
<dbReference type="GO" id="GO:0005524">
    <property type="term" value="F:ATP binding"/>
    <property type="evidence" value="ECO:0007669"/>
    <property type="project" value="UniProtKB-KW"/>
</dbReference>
<dbReference type="Proteomes" id="UP000007110">
    <property type="component" value="Unassembled WGS sequence"/>
</dbReference>
<comment type="function">
    <text evidence="16">Bifunctional enzyme that catalyzes the fourth and fifth sequential steps of CoA biosynthetic pathway. The fourth reaction is catalyzed by the phosphopantetheine adenylyltransferase, coded by the coaD domain; the fifth reaction is catalyzed by the dephospho-CoA kinase, coded by the coaE domain. May act as a point of CoA biosynthesis regulation.</text>
</comment>
<dbReference type="InterPro" id="IPR027417">
    <property type="entry name" value="P-loop_NTPase"/>
</dbReference>
<dbReference type="NCBIfam" id="TIGR00152">
    <property type="entry name" value="dephospho-CoA kinase"/>
    <property type="match status" value="1"/>
</dbReference>
<feature type="compositionally biased region" description="Low complexity" evidence="22">
    <location>
        <begin position="162"/>
        <end position="181"/>
    </location>
</feature>
<feature type="domain" description="Cytidyltransferase-like" evidence="23">
    <location>
        <begin position="195"/>
        <end position="339"/>
    </location>
</feature>
<comment type="similarity">
    <text evidence="19">In the central section; belongs to the eukaryotic CoaD family.</text>
</comment>
<evidence type="ECO:0000256" key="11">
    <source>
        <dbReference type="ARBA" id="ARBA00022840"/>
    </source>
</evidence>
<evidence type="ECO:0000256" key="16">
    <source>
        <dbReference type="ARBA" id="ARBA00059677"/>
    </source>
</evidence>
<reference evidence="24" key="2">
    <citation type="submission" date="2021-01" db="UniProtKB">
        <authorList>
            <consortium name="EnsemblMetazoa"/>
        </authorList>
    </citation>
    <scope>IDENTIFICATION</scope>
</reference>
<comment type="catalytic activity">
    <reaction evidence="15">
        <text>3'-dephospho-CoA + ATP = ADP + CoA + H(+)</text>
        <dbReference type="Rhea" id="RHEA:18245"/>
        <dbReference type="ChEBI" id="CHEBI:15378"/>
        <dbReference type="ChEBI" id="CHEBI:30616"/>
        <dbReference type="ChEBI" id="CHEBI:57287"/>
        <dbReference type="ChEBI" id="CHEBI:57328"/>
        <dbReference type="ChEBI" id="CHEBI:456216"/>
        <dbReference type="EC" id="2.7.1.24"/>
    </reaction>
    <physiologicalReaction direction="left-to-right" evidence="15">
        <dbReference type="Rhea" id="RHEA:18246"/>
    </physiologicalReaction>
</comment>
<comment type="pathway">
    <text evidence="17">Cofactor biosynthesis; coenzyme A biosynthesis; CoA from (R)-pantothenate: step 4/5.</text>
</comment>
<dbReference type="KEGG" id="spu:579804"/>
<evidence type="ECO:0000256" key="2">
    <source>
        <dbReference type="ARBA" id="ARBA00004496"/>
    </source>
</evidence>
<evidence type="ECO:0000256" key="18">
    <source>
        <dbReference type="ARBA" id="ARBA00060696"/>
    </source>
</evidence>
<dbReference type="GO" id="GO:0005759">
    <property type="term" value="C:mitochondrial matrix"/>
    <property type="evidence" value="ECO:0007669"/>
    <property type="project" value="UniProtKB-SubCell"/>
</dbReference>
<keyword evidence="7" id="KW-0808">Transferase</keyword>
<dbReference type="SUPFAM" id="SSF52540">
    <property type="entry name" value="P-loop containing nucleoside triphosphate hydrolases"/>
    <property type="match status" value="1"/>
</dbReference>
<dbReference type="CDD" id="cd02164">
    <property type="entry name" value="PPAT_CoAS"/>
    <property type="match status" value="1"/>
</dbReference>
<dbReference type="Pfam" id="PF01121">
    <property type="entry name" value="CoaE"/>
    <property type="match status" value="1"/>
</dbReference>
<keyword evidence="25" id="KW-1185">Reference proteome</keyword>
<name>A0A7M7P7V6_STRPU</name>
<dbReference type="CDD" id="cd02022">
    <property type="entry name" value="DPCK"/>
    <property type="match status" value="1"/>
</dbReference>
<dbReference type="SUPFAM" id="SSF52374">
    <property type="entry name" value="Nucleotidylyl transferase"/>
    <property type="match status" value="1"/>
</dbReference>
<evidence type="ECO:0000256" key="17">
    <source>
        <dbReference type="ARBA" id="ARBA00060565"/>
    </source>
</evidence>
<evidence type="ECO:0000256" key="15">
    <source>
        <dbReference type="ARBA" id="ARBA00051912"/>
    </source>
</evidence>
<comment type="catalytic activity">
    <reaction evidence="14">
        <text>(R)-4'-phosphopantetheine + ATP + H(+) = 3'-dephospho-CoA + diphosphate</text>
        <dbReference type="Rhea" id="RHEA:19801"/>
        <dbReference type="ChEBI" id="CHEBI:15378"/>
        <dbReference type="ChEBI" id="CHEBI:30616"/>
        <dbReference type="ChEBI" id="CHEBI:33019"/>
        <dbReference type="ChEBI" id="CHEBI:57328"/>
        <dbReference type="ChEBI" id="CHEBI:61723"/>
        <dbReference type="EC" id="2.7.7.3"/>
    </reaction>
    <physiologicalReaction direction="left-to-right" evidence="14">
        <dbReference type="Rhea" id="RHEA:19802"/>
    </physiologicalReaction>
</comment>
<evidence type="ECO:0000256" key="4">
    <source>
        <dbReference type="ARBA" id="ARBA00012392"/>
    </source>
</evidence>
<dbReference type="Gene3D" id="3.40.50.620">
    <property type="entry name" value="HUPs"/>
    <property type="match status" value="1"/>
</dbReference>
<dbReference type="FunFam" id="3.40.50.300:FF:000899">
    <property type="entry name" value="Bifunctional coenzyme A synthase"/>
    <property type="match status" value="1"/>
</dbReference>
<evidence type="ECO:0000256" key="5">
    <source>
        <dbReference type="ARBA" id="ARBA00022490"/>
    </source>
</evidence>
<evidence type="ECO:0000256" key="14">
    <source>
        <dbReference type="ARBA" id="ARBA00051310"/>
    </source>
</evidence>
<evidence type="ECO:0000256" key="10">
    <source>
        <dbReference type="ARBA" id="ARBA00022777"/>
    </source>
</evidence>
<dbReference type="GeneID" id="579804"/>
<evidence type="ECO:0000256" key="21">
    <source>
        <dbReference type="ARBA" id="ARBA00067394"/>
    </source>
</evidence>
<evidence type="ECO:0000256" key="1">
    <source>
        <dbReference type="ARBA" id="ARBA00004305"/>
    </source>
</evidence>
<evidence type="ECO:0000256" key="6">
    <source>
        <dbReference type="ARBA" id="ARBA00022553"/>
    </source>
</evidence>
<keyword evidence="6" id="KW-0597">Phosphoprotein</keyword>
<protein>
    <recommendedName>
        <fullName evidence="21">Bifunctional coenzyme A synthase</fullName>
        <ecNumber evidence="20">2.7.1.24</ecNumber>
        <ecNumber evidence="4">2.7.7.3</ecNumber>
    </recommendedName>
</protein>
<dbReference type="FunFam" id="3.40.50.620:FF:000089">
    <property type="entry name" value="Bifunctional coenzyme A synthase"/>
    <property type="match status" value="1"/>
</dbReference>
<accession>A0A7M7P7V6</accession>
<dbReference type="GO" id="GO:0015937">
    <property type="term" value="P:coenzyme A biosynthetic process"/>
    <property type="evidence" value="ECO:0000318"/>
    <property type="project" value="GO_Central"/>
</dbReference>
<dbReference type="GO" id="GO:0004140">
    <property type="term" value="F:dephospho-CoA kinase activity"/>
    <property type="evidence" value="ECO:0000318"/>
    <property type="project" value="GO_Central"/>
</dbReference>
<dbReference type="PROSITE" id="PS51219">
    <property type="entry name" value="DPCK"/>
    <property type="match status" value="1"/>
</dbReference>
<organism evidence="24 25">
    <name type="scientific">Strongylocentrotus purpuratus</name>
    <name type="common">Purple sea urchin</name>
    <dbReference type="NCBI Taxonomy" id="7668"/>
    <lineage>
        <taxon>Eukaryota</taxon>
        <taxon>Metazoa</taxon>
        <taxon>Echinodermata</taxon>
        <taxon>Eleutherozoa</taxon>
        <taxon>Echinozoa</taxon>
        <taxon>Echinoidea</taxon>
        <taxon>Euechinoidea</taxon>
        <taxon>Echinacea</taxon>
        <taxon>Camarodonta</taxon>
        <taxon>Echinidea</taxon>
        <taxon>Strongylocentrotidae</taxon>
        <taxon>Strongylocentrotus</taxon>
    </lineage>
</organism>
<dbReference type="PANTHER" id="PTHR10695:SF46">
    <property type="entry name" value="BIFUNCTIONAL COENZYME A SYNTHASE-RELATED"/>
    <property type="match status" value="1"/>
</dbReference>
<comment type="subunit">
    <text evidence="3">Monomer.</text>
</comment>
<evidence type="ECO:0000256" key="19">
    <source>
        <dbReference type="ARBA" id="ARBA00061673"/>
    </source>
</evidence>
<evidence type="ECO:0000256" key="3">
    <source>
        <dbReference type="ARBA" id="ARBA00011245"/>
    </source>
</evidence>
<dbReference type="GO" id="GO:0004595">
    <property type="term" value="F:pantetheine-phosphate adenylyltransferase activity"/>
    <property type="evidence" value="ECO:0000318"/>
    <property type="project" value="GO_Central"/>
</dbReference>
<keyword evidence="8" id="KW-0548">Nucleotidyltransferase</keyword>
<keyword evidence="9" id="KW-0547">Nucleotide-binding</keyword>
<dbReference type="InParanoid" id="A0A7M7P7V6"/>
<comment type="subcellular location">
    <subcellularLocation>
        <location evidence="2">Cytoplasm</location>
    </subcellularLocation>
    <subcellularLocation>
        <location evidence="1">Mitochondrion matrix</location>
    </subcellularLocation>
</comment>
<evidence type="ECO:0000313" key="24">
    <source>
        <dbReference type="EnsemblMetazoa" id="XP_030846717"/>
    </source>
</evidence>
<dbReference type="FunCoup" id="A0A7M7P7V6">
    <property type="interactions" value="1687"/>
</dbReference>
<dbReference type="RefSeq" id="XP_030846717.1">
    <property type="nucleotide sequence ID" value="XM_030990857.1"/>
</dbReference>
<dbReference type="InterPro" id="IPR014729">
    <property type="entry name" value="Rossmann-like_a/b/a_fold"/>
</dbReference>
<dbReference type="Gene3D" id="3.40.50.300">
    <property type="entry name" value="P-loop containing nucleotide triphosphate hydrolases"/>
    <property type="match status" value="1"/>
</dbReference>
<sequence length="567" mass="62093">MAQTGVLLLTAPLNHLRQHIQVILSSAAKSIRRVLYVQIQPGLDLAKTGSCLPFPVSSELASFITQVYSYSGNSHHSLDVRILLSNITCNLAIPSTVPSRPQILSSSPQLVMTDSLLPSDQILSHLSQWIVIQREPRVEKLFTTPATDETRSNTAGSTAGPTASKGTESAAATGSTAATQGQGDRVLKTYRHVCLGGTFDRLHAGHKILLSDSALRATEKITVGVTDGPMLENKTLMELILPLAERLEGVTQFIQDVKPCLLHSEAVVPITDPFGPSIVVPDIDCIVVSEETRKGGDSVNKRRLEKNMTELSVHSIDIVPDQNHAQHEEAKVSSSSTRARLLGKLLQPPKIVGEKPTPYIIGLTGGIASGKSSVCRRLEGLGAAIIDCDKLGHRAYEPGTLAHQQIIEEFGQDVLGEDERINRAVLGPKVFSNPARLQALNKIVWPSIQRLAQSQIDEYTTQGKTICILDAAVLLEANWDQFTHEVWTCIIPKKEAVQRIMERDGLVEERALQRIESQMTNEERVARSNVVLCTKWEPEITQKQVEKAWSGLQGRLQNIGKPEQPKL</sequence>
<dbReference type="AlphaFoldDB" id="A0A7M7P7V6"/>
<evidence type="ECO:0000259" key="23">
    <source>
        <dbReference type="Pfam" id="PF01467"/>
    </source>
</evidence>
<keyword evidence="10" id="KW-0418">Kinase</keyword>
<dbReference type="Pfam" id="PF01467">
    <property type="entry name" value="CTP_transf_like"/>
    <property type="match status" value="1"/>
</dbReference>
<feature type="compositionally biased region" description="Polar residues" evidence="22">
    <location>
        <begin position="144"/>
        <end position="161"/>
    </location>
</feature>
<evidence type="ECO:0000256" key="12">
    <source>
        <dbReference type="ARBA" id="ARBA00023128"/>
    </source>
</evidence>
<evidence type="ECO:0000256" key="8">
    <source>
        <dbReference type="ARBA" id="ARBA00022695"/>
    </source>
</evidence>
<keyword evidence="13" id="KW-0511">Multifunctional enzyme</keyword>
<dbReference type="HAMAP" id="MF_00376">
    <property type="entry name" value="Dephospho_CoA_kinase"/>
    <property type="match status" value="1"/>
</dbReference>
<evidence type="ECO:0000256" key="9">
    <source>
        <dbReference type="ARBA" id="ARBA00022741"/>
    </source>
</evidence>
<dbReference type="OMA" id="EIHCHEV"/>
<evidence type="ECO:0000256" key="7">
    <source>
        <dbReference type="ARBA" id="ARBA00022679"/>
    </source>
</evidence>
<evidence type="ECO:0000256" key="13">
    <source>
        <dbReference type="ARBA" id="ARBA00023268"/>
    </source>
</evidence>
<keyword evidence="5" id="KW-0963">Cytoplasm</keyword>
<dbReference type="PANTHER" id="PTHR10695">
    <property type="entry name" value="DEPHOSPHO-COA KINASE-RELATED"/>
    <property type="match status" value="1"/>
</dbReference>
<comment type="pathway">
    <text evidence="18">Cofactor biosynthesis; coenzyme A biosynthesis; CoA from (R)-pantothenate: step 5/5.</text>
</comment>
<evidence type="ECO:0000256" key="22">
    <source>
        <dbReference type="SAM" id="MobiDB-lite"/>
    </source>
</evidence>
<keyword evidence="11" id="KW-0067">ATP-binding</keyword>
<dbReference type="InterPro" id="IPR004821">
    <property type="entry name" value="Cyt_trans-like"/>
</dbReference>
<keyword evidence="12" id="KW-0496">Mitochondrion</keyword>
<dbReference type="EC" id="2.7.1.24" evidence="20"/>
<dbReference type="InterPro" id="IPR001977">
    <property type="entry name" value="Depp_CoAkinase"/>
</dbReference>